<evidence type="ECO:0000313" key="1">
    <source>
        <dbReference type="EMBL" id="CEK84041.1"/>
    </source>
</evidence>
<dbReference type="EMBL" id="HACG01037176">
    <property type="protein sequence ID" value="CEK84041.1"/>
    <property type="molecule type" value="Transcribed_RNA"/>
</dbReference>
<protein>
    <submittedName>
        <fullName evidence="1">Uncharacterized protein</fullName>
    </submittedName>
</protein>
<accession>A0A0B7AVL5</accession>
<name>A0A0B7AVL5_9EUPU</name>
<gene>
    <name evidence="1" type="primary">ORF140361</name>
</gene>
<dbReference type="AlphaFoldDB" id="A0A0B7AVL5"/>
<organism evidence="1">
    <name type="scientific">Arion vulgaris</name>
    <dbReference type="NCBI Taxonomy" id="1028688"/>
    <lineage>
        <taxon>Eukaryota</taxon>
        <taxon>Metazoa</taxon>
        <taxon>Spiralia</taxon>
        <taxon>Lophotrochozoa</taxon>
        <taxon>Mollusca</taxon>
        <taxon>Gastropoda</taxon>
        <taxon>Heterobranchia</taxon>
        <taxon>Euthyneura</taxon>
        <taxon>Panpulmonata</taxon>
        <taxon>Eupulmonata</taxon>
        <taxon>Stylommatophora</taxon>
        <taxon>Helicina</taxon>
        <taxon>Arionoidea</taxon>
        <taxon>Arionidae</taxon>
        <taxon>Arion</taxon>
    </lineage>
</organism>
<proteinExistence type="predicted"/>
<sequence length="113" mass="12876">MPIGINFNMYQTRYRIQARKSSACEGRSSGVHFENDEVICTDGSVIRHMQLSWAFTAQVREDVVKKDSDGFAVTASSFTMEIMAVTKTIVWLESHTFYPYMFSQGLNECAQED</sequence>
<reference evidence="1" key="1">
    <citation type="submission" date="2014-12" db="EMBL/GenBank/DDBJ databases">
        <title>Insight into the proteome of Arion vulgaris.</title>
        <authorList>
            <person name="Aradska J."/>
            <person name="Bulat T."/>
            <person name="Smidak R."/>
            <person name="Sarate P."/>
            <person name="Gangsoo J."/>
            <person name="Sialana F."/>
            <person name="Bilban M."/>
            <person name="Lubec G."/>
        </authorList>
    </citation>
    <scope>NUCLEOTIDE SEQUENCE</scope>
    <source>
        <tissue evidence="1">Skin</tissue>
    </source>
</reference>